<feature type="region of interest" description="Disordered" evidence="1">
    <location>
        <begin position="1"/>
        <end position="21"/>
    </location>
</feature>
<name>A0AAV2FPL6_9ROSI</name>
<evidence type="ECO:0000256" key="1">
    <source>
        <dbReference type="SAM" id="MobiDB-lite"/>
    </source>
</evidence>
<organism evidence="2 3">
    <name type="scientific">Linum trigynum</name>
    <dbReference type="NCBI Taxonomy" id="586398"/>
    <lineage>
        <taxon>Eukaryota</taxon>
        <taxon>Viridiplantae</taxon>
        <taxon>Streptophyta</taxon>
        <taxon>Embryophyta</taxon>
        <taxon>Tracheophyta</taxon>
        <taxon>Spermatophyta</taxon>
        <taxon>Magnoliopsida</taxon>
        <taxon>eudicotyledons</taxon>
        <taxon>Gunneridae</taxon>
        <taxon>Pentapetalae</taxon>
        <taxon>rosids</taxon>
        <taxon>fabids</taxon>
        <taxon>Malpighiales</taxon>
        <taxon>Linaceae</taxon>
        <taxon>Linum</taxon>
    </lineage>
</organism>
<feature type="compositionally biased region" description="Gly residues" evidence="1">
    <location>
        <begin position="1"/>
        <end position="10"/>
    </location>
</feature>
<keyword evidence="3" id="KW-1185">Reference proteome</keyword>
<accession>A0AAV2FPL6</accession>
<dbReference type="EMBL" id="OZ034820">
    <property type="protein sequence ID" value="CAL1400301.1"/>
    <property type="molecule type" value="Genomic_DNA"/>
</dbReference>
<sequence length="90" mass="9773">MGLRGGGGVGQLRHGENPQLQIEDARVGSEPIVADIKSAARAAEHVIALEKSSATAGPSSSGRWLRWQRRWLRWRIGASPPTPLTPCFNF</sequence>
<gene>
    <name evidence="2" type="ORF">LTRI10_LOCUS40438</name>
</gene>
<evidence type="ECO:0000313" key="2">
    <source>
        <dbReference type="EMBL" id="CAL1400301.1"/>
    </source>
</evidence>
<reference evidence="2 3" key="1">
    <citation type="submission" date="2024-04" db="EMBL/GenBank/DDBJ databases">
        <authorList>
            <person name="Fracassetti M."/>
        </authorList>
    </citation>
    <scope>NUCLEOTIDE SEQUENCE [LARGE SCALE GENOMIC DNA]</scope>
</reference>
<protein>
    <submittedName>
        <fullName evidence="2">Uncharacterized protein</fullName>
    </submittedName>
</protein>
<evidence type="ECO:0000313" key="3">
    <source>
        <dbReference type="Proteomes" id="UP001497516"/>
    </source>
</evidence>
<dbReference type="AlphaFoldDB" id="A0AAV2FPL6"/>
<dbReference type="Proteomes" id="UP001497516">
    <property type="component" value="Chromosome 7"/>
</dbReference>
<proteinExistence type="predicted"/>